<evidence type="ECO:0000313" key="6">
    <source>
        <dbReference type="EMBL" id="ACL70894.1"/>
    </source>
</evidence>
<dbReference type="CDD" id="cd13639">
    <property type="entry name" value="PBP2_OpuAC_like"/>
    <property type="match status" value="1"/>
</dbReference>
<dbReference type="Gene3D" id="3.40.190.100">
    <property type="entry name" value="Glycine betaine-binding periplasmic protein, domain 2"/>
    <property type="match status" value="1"/>
</dbReference>
<dbReference type="PROSITE" id="PS51257">
    <property type="entry name" value="PROKAR_LIPOPROTEIN"/>
    <property type="match status" value="1"/>
</dbReference>
<evidence type="ECO:0000256" key="4">
    <source>
        <dbReference type="ARBA" id="ARBA00023136"/>
    </source>
</evidence>
<dbReference type="PANTHER" id="PTHR47737">
    <property type="entry name" value="GLYCINE BETAINE/PROLINE BETAINE TRANSPORT SYSTEM PERMEASE PROTEIN PROW"/>
    <property type="match status" value="1"/>
</dbReference>
<evidence type="ECO:0000256" key="2">
    <source>
        <dbReference type="ARBA" id="ARBA00022448"/>
    </source>
</evidence>
<proteinExistence type="predicted"/>
<sequence>MFKKRLLIFIAISLSLLLLISGCTSKPGKTKIKLGYVNWAEGIAMTHLAKVIIEDELGYEVQTVMADVGPIFQGMASGNIDAFMDVWLPVTHGEYVNKLEDDIIRLGKNFTGARIGLVVPTYVEIDSIEDLNQYKDKFDGKIIGIDAGAGIMQKTRKAIEEYGLELELIEGSGPAMAAALKKAIDNGEWIVVTGWQPHWKFARFDLKFLKDPRGVYGQAENLYTYTRTGFEEDAPGVANFLENFSMSSKQLGSLMGIIADGKKPVTAAREWIKNNREVVDGWLNK</sequence>
<dbReference type="STRING" id="373903.Hore_21490"/>
<accession>B8D0F8</accession>
<dbReference type="GO" id="GO:0015871">
    <property type="term" value="P:choline transport"/>
    <property type="evidence" value="ECO:0007669"/>
    <property type="project" value="TreeGrafter"/>
</dbReference>
<dbReference type="PANTHER" id="PTHR47737:SF1">
    <property type="entry name" value="GLYCINE BETAINE_PROLINE BETAINE TRANSPORT SYSTEM PERMEASE PROTEIN PROW"/>
    <property type="match status" value="1"/>
</dbReference>
<dbReference type="GO" id="GO:0031460">
    <property type="term" value="P:glycine betaine transport"/>
    <property type="evidence" value="ECO:0007669"/>
    <property type="project" value="TreeGrafter"/>
</dbReference>
<comment type="subcellular location">
    <subcellularLocation>
        <location evidence="1">Cell membrane</location>
    </subcellularLocation>
</comment>
<dbReference type="GO" id="GO:0005275">
    <property type="term" value="F:amine transmembrane transporter activity"/>
    <property type="evidence" value="ECO:0007669"/>
    <property type="project" value="TreeGrafter"/>
</dbReference>
<dbReference type="Pfam" id="PF04069">
    <property type="entry name" value="OpuAC"/>
    <property type="match status" value="1"/>
</dbReference>
<dbReference type="SUPFAM" id="SSF53850">
    <property type="entry name" value="Periplasmic binding protein-like II"/>
    <property type="match status" value="1"/>
</dbReference>
<dbReference type="GO" id="GO:0043190">
    <property type="term" value="C:ATP-binding cassette (ABC) transporter complex"/>
    <property type="evidence" value="ECO:0007669"/>
    <property type="project" value="InterPro"/>
</dbReference>
<dbReference type="OrthoDB" id="9787902at2"/>
<keyword evidence="2" id="KW-0813">Transport</keyword>
<organism evidence="6 7">
    <name type="scientific">Halothermothrix orenii (strain H 168 / OCM 544 / DSM 9562)</name>
    <dbReference type="NCBI Taxonomy" id="373903"/>
    <lineage>
        <taxon>Bacteria</taxon>
        <taxon>Bacillati</taxon>
        <taxon>Bacillota</taxon>
        <taxon>Clostridia</taxon>
        <taxon>Halanaerobiales</taxon>
        <taxon>Halothermotrichaceae</taxon>
        <taxon>Halothermothrix</taxon>
    </lineage>
</organism>
<gene>
    <name evidence="6" type="ordered locus">Hore_21490</name>
</gene>
<dbReference type="KEGG" id="hor:Hore_21490"/>
<protein>
    <submittedName>
        <fullName evidence="6">Substrate-binding region of ABC-type glycine betaine transport system</fullName>
    </submittedName>
</protein>
<keyword evidence="7" id="KW-1185">Reference proteome</keyword>
<evidence type="ECO:0000256" key="1">
    <source>
        <dbReference type="ARBA" id="ARBA00004236"/>
    </source>
</evidence>
<dbReference type="RefSeq" id="WP_015923863.1">
    <property type="nucleotide sequence ID" value="NC_011899.1"/>
</dbReference>
<feature type="domain" description="ABC-type glycine betaine transport system substrate-binding" evidence="5">
    <location>
        <begin position="31"/>
        <end position="274"/>
    </location>
</feature>
<reference evidence="6 7" key="1">
    <citation type="journal article" date="2009" name="PLoS ONE">
        <title>Genome analysis of the anaerobic thermohalophilic bacterium Halothermothrix orenii.</title>
        <authorList>
            <person name="Mavromatis K."/>
            <person name="Ivanova N."/>
            <person name="Anderson I."/>
            <person name="Lykidis A."/>
            <person name="Hooper S.D."/>
            <person name="Sun H."/>
            <person name="Kunin V."/>
            <person name="Lapidus A."/>
            <person name="Hugenholtz P."/>
            <person name="Patel B."/>
            <person name="Kyrpides N.C."/>
        </authorList>
    </citation>
    <scope>NUCLEOTIDE SEQUENCE [LARGE SCALE GENOMIC DNA]</scope>
    <source>
        <strain evidence="7">H 168 / OCM 544 / DSM 9562</strain>
    </source>
</reference>
<dbReference type="AlphaFoldDB" id="B8D0F8"/>
<dbReference type="Gene3D" id="3.40.190.10">
    <property type="entry name" value="Periplasmic binding protein-like II"/>
    <property type="match status" value="1"/>
</dbReference>
<keyword evidence="3" id="KW-1003">Cell membrane</keyword>
<evidence type="ECO:0000256" key="3">
    <source>
        <dbReference type="ARBA" id="ARBA00022475"/>
    </source>
</evidence>
<evidence type="ECO:0000259" key="5">
    <source>
        <dbReference type="Pfam" id="PF04069"/>
    </source>
</evidence>
<dbReference type="eggNOG" id="COG2113">
    <property type="taxonomic scope" value="Bacteria"/>
</dbReference>
<dbReference type="HOGENOM" id="CLU_008673_1_0_9"/>
<name>B8D0F8_HALOH</name>
<dbReference type="GO" id="GO:0015226">
    <property type="term" value="F:carnitine transmembrane transporter activity"/>
    <property type="evidence" value="ECO:0007669"/>
    <property type="project" value="TreeGrafter"/>
</dbReference>
<keyword evidence="4" id="KW-0472">Membrane</keyword>
<evidence type="ECO:0000313" key="7">
    <source>
        <dbReference type="Proteomes" id="UP000000719"/>
    </source>
</evidence>
<dbReference type="InterPro" id="IPR007210">
    <property type="entry name" value="ABC_Gly_betaine_transp_sub-bd"/>
</dbReference>
<dbReference type="Proteomes" id="UP000000719">
    <property type="component" value="Chromosome"/>
</dbReference>
<dbReference type="EMBL" id="CP001098">
    <property type="protein sequence ID" value="ACL70894.1"/>
    <property type="molecule type" value="Genomic_DNA"/>
</dbReference>